<dbReference type="AlphaFoldDB" id="A0A0V1EIL6"/>
<proteinExistence type="predicted"/>
<protein>
    <submittedName>
        <fullName evidence="2">Uncharacterized protein</fullName>
    </submittedName>
</protein>
<accession>A0A0V1EIL6</accession>
<evidence type="ECO:0000313" key="1">
    <source>
        <dbReference type="EMBL" id="KRX97766.1"/>
    </source>
</evidence>
<dbReference type="Proteomes" id="UP000054805">
    <property type="component" value="Unassembled WGS sequence"/>
</dbReference>
<evidence type="ECO:0000313" key="4">
    <source>
        <dbReference type="EMBL" id="KRZ38872.1"/>
    </source>
</evidence>
<evidence type="ECO:0000313" key="3">
    <source>
        <dbReference type="EMBL" id="KRZ21178.1"/>
    </source>
</evidence>
<keyword evidence="6" id="KW-1185">Reference proteome</keyword>
<evidence type="ECO:0000313" key="5">
    <source>
        <dbReference type="Proteomes" id="UP000054632"/>
    </source>
</evidence>
<dbReference type="Proteomes" id="UP000054815">
    <property type="component" value="Unassembled WGS sequence"/>
</dbReference>
<evidence type="ECO:0000313" key="6">
    <source>
        <dbReference type="Proteomes" id="UP000054805"/>
    </source>
</evidence>
<name>A0A0V1EIL6_TRIPS</name>
<sequence>MSDNKENMPLLNDESIVQVCPYCHRRTASWAKIIERLAREPCAPHHSDLYRESFDHYLLDLRYMEDQIMSILERIHLCIAHFSQKPYRILLADIDPESVHLTDAEISLIIEVRESFPQLKRLLNLFSDAKRMLNIQLTRAIASGQRKRQ</sequence>
<dbReference type="EMBL" id="JYDR01000035">
    <property type="protein sequence ID" value="KRY73393.1"/>
    <property type="molecule type" value="Genomic_DNA"/>
</dbReference>
<dbReference type="EMBL" id="JYDU01000028">
    <property type="protein sequence ID" value="KRX97766.1"/>
    <property type="molecule type" value="Genomic_DNA"/>
</dbReference>
<evidence type="ECO:0000313" key="2">
    <source>
        <dbReference type="EMBL" id="KRY73393.1"/>
    </source>
</evidence>
<organism evidence="2 5">
    <name type="scientific">Trichinella pseudospiralis</name>
    <name type="common">Parasitic roundworm</name>
    <dbReference type="NCBI Taxonomy" id="6337"/>
    <lineage>
        <taxon>Eukaryota</taxon>
        <taxon>Metazoa</taxon>
        <taxon>Ecdysozoa</taxon>
        <taxon>Nematoda</taxon>
        <taxon>Enoplea</taxon>
        <taxon>Dorylaimia</taxon>
        <taxon>Trichinellida</taxon>
        <taxon>Trichinellidae</taxon>
        <taxon>Trichinella</taxon>
    </lineage>
</organism>
<dbReference type="Proteomes" id="UP000054632">
    <property type="component" value="Unassembled WGS sequence"/>
</dbReference>
<comment type="caution">
    <text evidence="2">The sequence shown here is derived from an EMBL/GenBank/DDBJ whole genome shotgun (WGS) entry which is preliminary data.</text>
</comment>
<dbReference type="EMBL" id="JYDV01000041">
    <property type="protein sequence ID" value="KRZ38872.1"/>
    <property type="molecule type" value="Genomic_DNA"/>
</dbReference>
<dbReference type="Proteomes" id="UP000054826">
    <property type="component" value="Unassembled WGS sequence"/>
</dbReference>
<dbReference type="EMBL" id="JYDS01000215">
    <property type="protein sequence ID" value="KRZ21178.1"/>
    <property type="molecule type" value="Genomic_DNA"/>
</dbReference>
<reference evidence="5 6" key="1">
    <citation type="submission" date="2015-01" db="EMBL/GenBank/DDBJ databases">
        <title>Evolution of Trichinella species and genotypes.</title>
        <authorList>
            <person name="Korhonen P.K."/>
            <person name="Edoardo P."/>
            <person name="Giuseppe L.R."/>
            <person name="Gasser R.B."/>
        </authorList>
    </citation>
    <scope>NUCLEOTIDE SEQUENCE [LARGE SCALE GENOMIC DNA]</scope>
    <source>
        <strain evidence="2">ISS13</strain>
        <strain evidence="1">ISS141</strain>
        <strain evidence="4">ISS176</strain>
        <strain evidence="3">ISS588</strain>
    </source>
</reference>
<gene>
    <name evidence="2" type="ORF">T4A_4162</name>
    <name evidence="3" type="ORF">T4B_12288</name>
    <name evidence="4" type="ORF">T4C_13930</name>
    <name evidence="1" type="ORF">T4E_2574</name>
</gene>